<proteinExistence type="predicted"/>
<dbReference type="SUPFAM" id="SSF48403">
    <property type="entry name" value="Ankyrin repeat"/>
    <property type="match status" value="1"/>
</dbReference>
<dbReference type="PROSITE" id="PS50088">
    <property type="entry name" value="ANK_REPEAT"/>
    <property type="match status" value="1"/>
</dbReference>
<dbReference type="Ensembl" id="ENSLBET00000040254.1">
    <property type="protein sequence ID" value="ENSLBEP00000038646.1"/>
    <property type="gene ID" value="ENSLBEG00000028817.1"/>
</dbReference>
<protein>
    <submittedName>
        <fullName evidence="2">Uncharacterized protein</fullName>
    </submittedName>
</protein>
<evidence type="ECO:0000256" key="1">
    <source>
        <dbReference type="PROSITE-ProRule" id="PRU00023"/>
    </source>
</evidence>
<feature type="repeat" description="ANK" evidence="1">
    <location>
        <begin position="5"/>
        <end position="37"/>
    </location>
</feature>
<dbReference type="GO" id="GO:0000785">
    <property type="term" value="C:chromatin"/>
    <property type="evidence" value="ECO:0007669"/>
    <property type="project" value="TreeGrafter"/>
</dbReference>
<dbReference type="Gene3D" id="1.25.40.20">
    <property type="entry name" value="Ankyrin repeat-containing domain"/>
    <property type="match status" value="1"/>
</dbReference>
<dbReference type="AlphaFoldDB" id="A0A3Q3GZD8"/>
<sequence length="73" mass="7877">MSVLCGNVCLHWAAYAGNVDIAELVLNAGCSLTSVNVHGDTPLHIAAREGYLECFSYTSHMCHFNLKPSVPLN</sequence>
<name>A0A3Q3GZD8_9LABR</name>
<dbReference type="InterPro" id="IPR043550">
    <property type="entry name" value="EHMT1/EHMT2"/>
</dbReference>
<dbReference type="InterPro" id="IPR036770">
    <property type="entry name" value="Ankyrin_rpt-contain_sf"/>
</dbReference>
<dbReference type="InterPro" id="IPR002110">
    <property type="entry name" value="Ankyrin_rpt"/>
</dbReference>
<reference evidence="2" key="1">
    <citation type="submission" date="2025-08" db="UniProtKB">
        <authorList>
            <consortium name="Ensembl"/>
        </authorList>
    </citation>
    <scope>IDENTIFICATION</scope>
</reference>
<keyword evidence="1" id="KW-0040">ANK repeat</keyword>
<dbReference type="InParanoid" id="A0A3Q3GZD8"/>
<dbReference type="STRING" id="56723.ENSLBEP00000038646"/>
<dbReference type="GO" id="GO:0002039">
    <property type="term" value="F:p53 binding"/>
    <property type="evidence" value="ECO:0007669"/>
    <property type="project" value="InterPro"/>
</dbReference>
<dbReference type="Proteomes" id="UP000261660">
    <property type="component" value="Unplaced"/>
</dbReference>
<evidence type="ECO:0000313" key="2">
    <source>
        <dbReference type="Ensembl" id="ENSLBEP00000038646.1"/>
    </source>
</evidence>
<dbReference type="PANTHER" id="PTHR46307">
    <property type="entry name" value="G9A, ISOFORM B"/>
    <property type="match status" value="1"/>
</dbReference>
<dbReference type="SMART" id="SM00248">
    <property type="entry name" value="ANK"/>
    <property type="match status" value="2"/>
</dbReference>
<dbReference type="GO" id="GO:0005634">
    <property type="term" value="C:nucleus"/>
    <property type="evidence" value="ECO:0007669"/>
    <property type="project" value="TreeGrafter"/>
</dbReference>
<keyword evidence="3" id="KW-1185">Reference proteome</keyword>
<dbReference type="GO" id="GO:0000122">
    <property type="term" value="P:negative regulation of transcription by RNA polymerase II"/>
    <property type="evidence" value="ECO:0007669"/>
    <property type="project" value="TreeGrafter"/>
</dbReference>
<dbReference type="Pfam" id="PF12796">
    <property type="entry name" value="Ank_2"/>
    <property type="match status" value="1"/>
</dbReference>
<dbReference type="GO" id="GO:0046974">
    <property type="term" value="F:histone H3K9 methyltransferase activity"/>
    <property type="evidence" value="ECO:0007669"/>
    <property type="project" value="TreeGrafter"/>
</dbReference>
<reference evidence="2" key="2">
    <citation type="submission" date="2025-09" db="UniProtKB">
        <authorList>
            <consortium name="Ensembl"/>
        </authorList>
    </citation>
    <scope>IDENTIFICATION</scope>
</reference>
<dbReference type="PANTHER" id="PTHR46307:SF1">
    <property type="entry name" value="HISTONE-LYSINE N-METHYLTRANSFERASE EHMT2"/>
    <property type="match status" value="1"/>
</dbReference>
<accession>A0A3Q3GZD8</accession>
<organism evidence="2 3">
    <name type="scientific">Labrus bergylta</name>
    <name type="common">ballan wrasse</name>
    <dbReference type="NCBI Taxonomy" id="56723"/>
    <lineage>
        <taxon>Eukaryota</taxon>
        <taxon>Metazoa</taxon>
        <taxon>Chordata</taxon>
        <taxon>Craniata</taxon>
        <taxon>Vertebrata</taxon>
        <taxon>Euteleostomi</taxon>
        <taxon>Actinopterygii</taxon>
        <taxon>Neopterygii</taxon>
        <taxon>Teleostei</taxon>
        <taxon>Neoteleostei</taxon>
        <taxon>Acanthomorphata</taxon>
        <taxon>Eupercaria</taxon>
        <taxon>Labriformes</taxon>
        <taxon>Labridae</taxon>
        <taxon>Labrus</taxon>
    </lineage>
</organism>
<evidence type="ECO:0000313" key="3">
    <source>
        <dbReference type="Proteomes" id="UP000261660"/>
    </source>
</evidence>